<dbReference type="PANTHER" id="PTHR11552:SF219">
    <property type="entry name" value="GLUCOSE-METHANOL-CHOLINE OXIDOREDUCTASE N-TERMINAL DOMAIN-CONTAINING PROTEIN"/>
    <property type="match status" value="1"/>
</dbReference>
<keyword evidence="4" id="KW-0274">FAD</keyword>
<evidence type="ECO:0000256" key="3">
    <source>
        <dbReference type="PIRSR" id="PIRSR000137-1"/>
    </source>
</evidence>
<evidence type="ECO:0000256" key="4">
    <source>
        <dbReference type="PIRSR" id="PIRSR000137-2"/>
    </source>
</evidence>
<dbReference type="PROSITE" id="PS00624">
    <property type="entry name" value="GMC_OXRED_2"/>
    <property type="match status" value="1"/>
</dbReference>
<comment type="cofactor">
    <cofactor evidence="1 4">
        <name>FAD</name>
        <dbReference type="ChEBI" id="CHEBI:57692"/>
    </cofactor>
</comment>
<dbReference type="SUPFAM" id="SSF51905">
    <property type="entry name" value="FAD/NAD(P)-binding domain"/>
    <property type="match status" value="1"/>
</dbReference>
<dbReference type="Gene3D" id="3.30.560.10">
    <property type="entry name" value="Glucose Oxidase, domain 3"/>
    <property type="match status" value="1"/>
</dbReference>
<evidence type="ECO:0000313" key="7">
    <source>
        <dbReference type="Proteomes" id="UP000008370"/>
    </source>
</evidence>
<dbReference type="InterPro" id="IPR012132">
    <property type="entry name" value="GMC_OxRdtase"/>
</dbReference>
<accession>K5W029</accession>
<evidence type="ECO:0000256" key="1">
    <source>
        <dbReference type="ARBA" id="ARBA00001974"/>
    </source>
</evidence>
<protein>
    <recommendedName>
        <fullName evidence="5">Glucose-methanol-choline oxidoreductase N-terminal domain-containing protein</fullName>
    </recommendedName>
</protein>
<dbReference type="HOGENOM" id="CLU_002865_7_2_1"/>
<dbReference type="PANTHER" id="PTHR11552">
    <property type="entry name" value="GLUCOSE-METHANOL-CHOLINE GMC OXIDOREDUCTASE"/>
    <property type="match status" value="1"/>
</dbReference>
<sequence>MWPFSSGYPTRTPESVASQTFDYIVVGGGTAGCVLASKLSEDPNVSVLLLERGPVVDTWASKVPLLSVDYRPPTAPKYGWLAAPLAAAVGTPPLEMISGKLLGGTSKINAFVYARSVPGEYNAWAEAGRTGWSWEEVEPYFKGMENVLSYKNPHRGDKGPWKLRKIDTVFFENTPAVIKATSALDIPFLDEANDPSAPSTFCNRADLALNEKGQRQSTFDAFLPPEVAWKRQKNLFVVPQVVVSKLDLQPSANGTRAVGVYFQRDSITGGSSATQFYVSARHEIVLCSGAIASPQVLMLSGVGPAEHLREHNIPVVKDLPGVGSELQDHVGIPLIYRIPPDDSLYKLERSPLFGLKEMLKYIFFGRGIFLFPNPQLFVFAQSQYLDQDFKTVLPDASASNAHLASNVPDIEIMHIPYCAWEFRKLKDDEGAMSFFCVLLKPHSRGTVRLTSVDPCSRPACDLNFLSDARDWPTLRKAVRLGLALGRKVEEGGYPLGNMLQPEDESDAGIDAFVRKSVRTTYHYSSTCRMAPEAEGGVVDDELRVHGIEGLRIADASIFPTIPATHLQAPAAMVAARCADFLKNARFSK</sequence>
<dbReference type="InterPro" id="IPR036188">
    <property type="entry name" value="FAD/NAD-bd_sf"/>
</dbReference>
<name>K5W029_PHACS</name>
<dbReference type="Proteomes" id="UP000008370">
    <property type="component" value="Unassembled WGS sequence"/>
</dbReference>
<comment type="similarity">
    <text evidence="2">Belongs to the GMC oxidoreductase family.</text>
</comment>
<dbReference type="SUPFAM" id="SSF54373">
    <property type="entry name" value="FAD-linked reductases, C-terminal domain"/>
    <property type="match status" value="1"/>
</dbReference>
<feature type="active site" description="Proton donor" evidence="3">
    <location>
        <position position="522"/>
    </location>
</feature>
<dbReference type="PIRSF" id="PIRSF000137">
    <property type="entry name" value="Alcohol_oxidase"/>
    <property type="match status" value="1"/>
</dbReference>
<organism evidence="6 7">
    <name type="scientific">Phanerochaete carnosa (strain HHB-10118-sp)</name>
    <name type="common">White-rot fungus</name>
    <name type="synonym">Peniophora carnosa</name>
    <dbReference type="NCBI Taxonomy" id="650164"/>
    <lineage>
        <taxon>Eukaryota</taxon>
        <taxon>Fungi</taxon>
        <taxon>Dikarya</taxon>
        <taxon>Basidiomycota</taxon>
        <taxon>Agaricomycotina</taxon>
        <taxon>Agaricomycetes</taxon>
        <taxon>Polyporales</taxon>
        <taxon>Phanerochaetaceae</taxon>
        <taxon>Phanerochaete</taxon>
    </lineage>
</organism>
<feature type="binding site" evidence="4">
    <location>
        <begin position="109"/>
        <end position="112"/>
    </location>
    <ligand>
        <name>FAD</name>
        <dbReference type="ChEBI" id="CHEBI:57692"/>
    </ligand>
</feature>
<dbReference type="EMBL" id="JH930475">
    <property type="protein sequence ID" value="EKM52435.1"/>
    <property type="molecule type" value="Genomic_DNA"/>
</dbReference>
<dbReference type="InterPro" id="IPR007867">
    <property type="entry name" value="GMC_OxRtase_C"/>
</dbReference>
<dbReference type="Pfam" id="PF00732">
    <property type="entry name" value="GMC_oxred_N"/>
    <property type="match status" value="1"/>
</dbReference>
<reference evidence="6 7" key="1">
    <citation type="journal article" date="2012" name="BMC Genomics">
        <title>Comparative genomics of the white-rot fungi, Phanerochaete carnosa and P. chrysosporium, to elucidate the genetic basis of the distinct wood types they colonize.</title>
        <authorList>
            <person name="Suzuki H."/>
            <person name="MacDonald J."/>
            <person name="Syed K."/>
            <person name="Salamov A."/>
            <person name="Hori C."/>
            <person name="Aerts A."/>
            <person name="Henrissat B."/>
            <person name="Wiebenga A."/>
            <person name="vanKuyk P.A."/>
            <person name="Barry K."/>
            <person name="Lindquist E."/>
            <person name="LaButti K."/>
            <person name="Lapidus A."/>
            <person name="Lucas S."/>
            <person name="Coutinho P."/>
            <person name="Gong Y."/>
            <person name="Samejima M."/>
            <person name="Mahadevan R."/>
            <person name="Abou-Zaid M."/>
            <person name="de Vries R.P."/>
            <person name="Igarashi K."/>
            <person name="Yadav J.S."/>
            <person name="Grigoriev I.V."/>
            <person name="Master E.R."/>
        </authorList>
    </citation>
    <scope>NUCLEOTIDE SEQUENCE [LARGE SCALE GENOMIC DNA]</scope>
    <source>
        <strain evidence="6 7">HHB-10118-sp</strain>
    </source>
</reference>
<dbReference type="KEGG" id="pco:PHACADRAFT_186585"/>
<dbReference type="GO" id="GO:0016614">
    <property type="term" value="F:oxidoreductase activity, acting on CH-OH group of donors"/>
    <property type="evidence" value="ECO:0007669"/>
    <property type="project" value="InterPro"/>
</dbReference>
<dbReference type="Pfam" id="PF05199">
    <property type="entry name" value="GMC_oxred_C"/>
    <property type="match status" value="1"/>
</dbReference>
<dbReference type="AlphaFoldDB" id="K5W029"/>
<evidence type="ECO:0000256" key="2">
    <source>
        <dbReference type="ARBA" id="ARBA00010790"/>
    </source>
</evidence>
<dbReference type="GeneID" id="18910366"/>
<dbReference type="InParanoid" id="K5W029"/>
<feature type="binding site" evidence="4">
    <location>
        <position position="243"/>
    </location>
    <ligand>
        <name>FAD</name>
        <dbReference type="ChEBI" id="CHEBI:57692"/>
    </ligand>
</feature>
<evidence type="ECO:0000259" key="5">
    <source>
        <dbReference type="PROSITE" id="PS00624"/>
    </source>
</evidence>
<feature type="binding site" evidence="4">
    <location>
        <position position="105"/>
    </location>
    <ligand>
        <name>FAD</name>
        <dbReference type="ChEBI" id="CHEBI:57692"/>
    </ligand>
</feature>
<gene>
    <name evidence="6" type="ORF">PHACADRAFT_186585</name>
</gene>
<feature type="domain" description="Glucose-methanol-choline oxidoreductase N-terminal" evidence="5">
    <location>
        <begin position="289"/>
        <end position="303"/>
    </location>
</feature>
<feature type="active site" description="Proton acceptor" evidence="3">
    <location>
        <position position="565"/>
    </location>
</feature>
<keyword evidence="7" id="KW-1185">Reference proteome</keyword>
<evidence type="ECO:0000313" key="6">
    <source>
        <dbReference type="EMBL" id="EKM52435.1"/>
    </source>
</evidence>
<dbReference type="InterPro" id="IPR000172">
    <property type="entry name" value="GMC_OxRdtase_N"/>
</dbReference>
<dbReference type="Gene3D" id="3.50.50.60">
    <property type="entry name" value="FAD/NAD(P)-binding domain"/>
    <property type="match status" value="1"/>
</dbReference>
<dbReference type="OrthoDB" id="269227at2759"/>
<proteinExistence type="inferred from homology"/>
<dbReference type="RefSeq" id="XP_007398781.1">
    <property type="nucleotide sequence ID" value="XM_007398719.1"/>
</dbReference>
<keyword evidence="4" id="KW-0285">Flavoprotein</keyword>
<dbReference type="GO" id="GO:0050660">
    <property type="term" value="F:flavin adenine dinucleotide binding"/>
    <property type="evidence" value="ECO:0007669"/>
    <property type="project" value="InterPro"/>
</dbReference>